<dbReference type="GO" id="GO:0016020">
    <property type="term" value="C:membrane"/>
    <property type="evidence" value="ECO:0007669"/>
    <property type="project" value="UniProtKB-SubCell"/>
</dbReference>
<dbReference type="EMBL" id="GL349441">
    <property type="protein sequence ID" value="KNC56363.1"/>
    <property type="molecule type" value="Genomic_DNA"/>
</dbReference>
<gene>
    <name evidence="6" type="ORF">AMSG_02333</name>
</gene>
<dbReference type="AlphaFoldDB" id="A0A0L0DXV7"/>
<reference evidence="6 7" key="1">
    <citation type="submission" date="2010-05" db="EMBL/GenBank/DDBJ databases">
        <title>The Genome Sequence of Thecamonas trahens ATCC 50062.</title>
        <authorList>
            <consortium name="The Broad Institute Genome Sequencing Platform"/>
            <person name="Russ C."/>
            <person name="Cuomo C."/>
            <person name="Shea T."/>
            <person name="Young S.K."/>
            <person name="Zeng Q."/>
            <person name="Koehrsen M."/>
            <person name="Haas B."/>
            <person name="Borodovsky M."/>
            <person name="Guigo R."/>
            <person name="Alvarado L."/>
            <person name="Berlin A."/>
            <person name="Bochicchio J."/>
            <person name="Borenstein D."/>
            <person name="Chapman S."/>
            <person name="Chen Z."/>
            <person name="Freedman E."/>
            <person name="Gellesch M."/>
            <person name="Goldberg J."/>
            <person name="Griggs A."/>
            <person name="Gujja S."/>
            <person name="Heilman E."/>
            <person name="Heiman D."/>
            <person name="Hepburn T."/>
            <person name="Howarth C."/>
            <person name="Jen D."/>
            <person name="Larson L."/>
            <person name="Mehta T."/>
            <person name="Park D."/>
            <person name="Pearson M."/>
            <person name="Roberts A."/>
            <person name="Saif S."/>
            <person name="Shenoy N."/>
            <person name="Sisk P."/>
            <person name="Stolte C."/>
            <person name="Sykes S."/>
            <person name="Thomson T."/>
            <person name="Walk T."/>
            <person name="White J."/>
            <person name="Yandava C."/>
            <person name="Burger G."/>
            <person name="Gray M.W."/>
            <person name="Holland P.W.H."/>
            <person name="King N."/>
            <person name="Lang F.B.F."/>
            <person name="Roger A.J."/>
            <person name="Ruiz-Trillo I."/>
            <person name="Lander E."/>
            <person name="Nusbaum C."/>
        </authorList>
    </citation>
    <scope>NUCLEOTIDE SEQUENCE [LARGE SCALE GENOMIC DNA]</scope>
    <source>
        <strain evidence="6 7">ATCC 50062</strain>
    </source>
</reference>
<feature type="transmembrane region" description="Helical" evidence="5">
    <location>
        <begin position="160"/>
        <end position="180"/>
    </location>
</feature>
<dbReference type="PANTHER" id="PTHR14255:SF3">
    <property type="entry name" value="SULFITE EXPORTER TAUE_SAFE FAMILY PROTEIN 5-RELATED"/>
    <property type="match status" value="1"/>
</dbReference>
<feature type="transmembrane region" description="Helical" evidence="5">
    <location>
        <begin position="384"/>
        <end position="403"/>
    </location>
</feature>
<accession>A0A0L0DXV7</accession>
<keyword evidence="3 5" id="KW-1133">Transmembrane helix</keyword>
<dbReference type="GeneID" id="25562017"/>
<evidence type="ECO:0000256" key="1">
    <source>
        <dbReference type="ARBA" id="ARBA00004141"/>
    </source>
</evidence>
<feature type="transmembrane region" description="Helical" evidence="5">
    <location>
        <begin position="61"/>
        <end position="94"/>
    </location>
</feature>
<dbReference type="GO" id="GO:0016567">
    <property type="term" value="P:protein ubiquitination"/>
    <property type="evidence" value="ECO:0007669"/>
    <property type="project" value="TreeGrafter"/>
</dbReference>
<feature type="transmembrane region" description="Helical" evidence="5">
    <location>
        <begin position="360"/>
        <end position="377"/>
    </location>
</feature>
<organism evidence="6 7">
    <name type="scientific">Thecamonas trahens ATCC 50062</name>
    <dbReference type="NCBI Taxonomy" id="461836"/>
    <lineage>
        <taxon>Eukaryota</taxon>
        <taxon>Apusozoa</taxon>
        <taxon>Apusomonadida</taxon>
        <taxon>Apusomonadidae</taxon>
        <taxon>Thecamonas</taxon>
    </lineage>
</organism>
<feature type="transmembrane region" description="Helical" evidence="5">
    <location>
        <begin position="230"/>
        <end position="249"/>
    </location>
</feature>
<dbReference type="PANTHER" id="PTHR14255">
    <property type="entry name" value="CEREBLON"/>
    <property type="match status" value="1"/>
</dbReference>
<dbReference type="OrthoDB" id="434519at2759"/>
<feature type="transmembrane region" description="Helical" evidence="5">
    <location>
        <begin position="269"/>
        <end position="290"/>
    </location>
</feature>
<sequence>MSMMGKTWARLGGPYRASTQRSCVRCTSDGECDVRGQDLVCDAETALCVHKPLLPLAATDLTGTLGVVLGAALAAGAGLGGGGLFVPLFVLVMGFAPSEAIPLSKATIFGSALANFVVAARRRHPAASRPLIDYAVVLMLEPMTLAGSILGVLLNTVLPSWLILGLLIVLLTATTLRTYAKAKAIAARETAVSKRDSVLSDEANASGASEVAGLSPELAAIRAAEARIPMGKVASVGAVWLAVLVLSMIKGGHGARSVVGIEPCSAGYWLVLAAALPGAWLVTVWIGGCLRREHAAKEAAGYTFLPSDIRWTAHTTKVIPRYSFGAGVAAGLMGIGGGMIKGPLLLELGMEPSASTATSGFMIMFTSSATVAQFVVLGQLALPYAAWFAGWGFVAALCGQYLLRAAVARTGTQSLIAFLVAGVIGLSTALLTYTGAVSVVKELASGASMGFSTPC</sequence>
<feature type="transmembrane region" description="Helical" evidence="5">
    <location>
        <begin position="415"/>
        <end position="440"/>
    </location>
</feature>
<dbReference type="GO" id="GO:0031464">
    <property type="term" value="C:Cul4A-RING E3 ubiquitin ligase complex"/>
    <property type="evidence" value="ECO:0007669"/>
    <property type="project" value="TreeGrafter"/>
</dbReference>
<dbReference type="eggNOG" id="ENOG502QWNB">
    <property type="taxonomic scope" value="Eukaryota"/>
</dbReference>
<keyword evidence="4 5" id="KW-0472">Membrane</keyword>
<feature type="transmembrane region" description="Helical" evidence="5">
    <location>
        <begin position="100"/>
        <end position="119"/>
    </location>
</feature>
<comment type="subcellular location">
    <subcellularLocation>
        <location evidence="1">Membrane</location>
        <topology evidence="1">Multi-pass membrane protein</topology>
    </subcellularLocation>
</comment>
<proteinExistence type="predicted"/>
<protein>
    <submittedName>
        <fullName evidence="6">Uncharacterized protein</fullName>
    </submittedName>
</protein>
<feature type="transmembrane region" description="Helical" evidence="5">
    <location>
        <begin position="322"/>
        <end position="340"/>
    </location>
</feature>
<name>A0A0L0DXV7_THETB</name>
<keyword evidence="7" id="KW-1185">Reference proteome</keyword>
<evidence type="ECO:0000256" key="5">
    <source>
        <dbReference type="SAM" id="Phobius"/>
    </source>
</evidence>
<dbReference type="RefSeq" id="XP_013760878.1">
    <property type="nucleotide sequence ID" value="XM_013905424.1"/>
</dbReference>
<evidence type="ECO:0000313" key="7">
    <source>
        <dbReference type="Proteomes" id="UP000054408"/>
    </source>
</evidence>
<feature type="transmembrane region" description="Helical" evidence="5">
    <location>
        <begin position="131"/>
        <end position="154"/>
    </location>
</feature>
<dbReference type="InterPro" id="IPR002781">
    <property type="entry name" value="TM_pro_TauE-like"/>
</dbReference>
<evidence type="ECO:0000256" key="4">
    <source>
        <dbReference type="ARBA" id="ARBA00023136"/>
    </source>
</evidence>
<evidence type="ECO:0000256" key="3">
    <source>
        <dbReference type="ARBA" id="ARBA00022989"/>
    </source>
</evidence>
<evidence type="ECO:0000256" key="2">
    <source>
        <dbReference type="ARBA" id="ARBA00022692"/>
    </source>
</evidence>
<dbReference type="STRING" id="461836.A0A0L0DXV7"/>
<evidence type="ECO:0000313" key="6">
    <source>
        <dbReference type="EMBL" id="KNC56363.1"/>
    </source>
</evidence>
<keyword evidence="2 5" id="KW-0812">Transmembrane</keyword>
<dbReference type="OMA" id="NMVHKIQ"/>
<dbReference type="Pfam" id="PF01925">
    <property type="entry name" value="TauE"/>
    <property type="match status" value="2"/>
</dbReference>
<dbReference type="Proteomes" id="UP000054408">
    <property type="component" value="Unassembled WGS sequence"/>
</dbReference>